<proteinExistence type="predicted"/>
<feature type="transmembrane region" description="Helical" evidence="1">
    <location>
        <begin position="15"/>
        <end position="32"/>
    </location>
</feature>
<comment type="caution">
    <text evidence="2">The sequence shown here is derived from an EMBL/GenBank/DDBJ whole genome shotgun (WGS) entry which is preliminary data.</text>
</comment>
<gene>
    <name evidence="2" type="ORF">JCM19296_1672</name>
</gene>
<evidence type="ECO:0000256" key="1">
    <source>
        <dbReference type="SAM" id="Phobius"/>
    </source>
</evidence>
<dbReference type="Proteomes" id="UP000028980">
    <property type="component" value="Unassembled WGS sequence"/>
</dbReference>
<dbReference type="EMBL" id="BBLG01000003">
    <property type="protein sequence ID" value="GAK76075.1"/>
    <property type="molecule type" value="Genomic_DNA"/>
</dbReference>
<keyword evidence="1" id="KW-0812">Transmembrane</keyword>
<organism evidence="2 3">
    <name type="scientific">Nonlabens ulvanivorans</name>
    <name type="common">Persicivirga ulvanivorans</name>
    <dbReference type="NCBI Taxonomy" id="906888"/>
    <lineage>
        <taxon>Bacteria</taxon>
        <taxon>Pseudomonadati</taxon>
        <taxon>Bacteroidota</taxon>
        <taxon>Flavobacteriia</taxon>
        <taxon>Flavobacteriales</taxon>
        <taxon>Flavobacteriaceae</taxon>
        <taxon>Nonlabens</taxon>
    </lineage>
</organism>
<protein>
    <submittedName>
        <fullName evidence="2">Uncharacterized protein</fullName>
    </submittedName>
</protein>
<dbReference type="AlphaFoldDB" id="A0A081DAX9"/>
<keyword evidence="1" id="KW-1133">Transmembrane helix</keyword>
<evidence type="ECO:0000313" key="3">
    <source>
        <dbReference type="Proteomes" id="UP000028980"/>
    </source>
</evidence>
<reference evidence="2 3" key="1">
    <citation type="journal article" date="2014" name="Genome Announc.">
        <title>Draft Genome Sequences of Marine Flavobacterium Nonlabens Strains NR17, NR24, NR27, NR32, NR33, and Ara13.</title>
        <authorList>
            <person name="Nakanishi M."/>
            <person name="Meirelles P."/>
            <person name="Suzuki R."/>
            <person name="Takatani N."/>
            <person name="Mino S."/>
            <person name="Suda W."/>
            <person name="Oshima K."/>
            <person name="Hattori M."/>
            <person name="Ohkuma M."/>
            <person name="Hosokawa M."/>
            <person name="Miyashita K."/>
            <person name="Thompson F.L."/>
            <person name="Niwa A."/>
            <person name="Sawabe T."/>
            <person name="Sawabe T."/>
        </authorList>
    </citation>
    <scope>NUCLEOTIDE SEQUENCE [LARGE SCALE GENOMIC DNA]</scope>
    <source>
        <strain evidence="3">JCM19296</strain>
    </source>
</reference>
<name>A0A081DAX9_NONUL</name>
<keyword evidence="1" id="KW-0472">Membrane</keyword>
<accession>A0A081DAX9</accession>
<evidence type="ECO:0000313" key="2">
    <source>
        <dbReference type="EMBL" id="GAK76075.1"/>
    </source>
</evidence>
<sequence length="48" mass="5585">MNGSIQYSNGFFEKLIDFQFCCHLVILFEMVLPLSNRRKMNNPAFAKA</sequence>